<keyword evidence="5" id="KW-1185">Reference proteome</keyword>
<dbReference type="PROSITE" id="PS00136">
    <property type="entry name" value="SUBTILASE_ASP"/>
    <property type="match status" value="1"/>
</dbReference>
<dbReference type="SUPFAM" id="SSF52743">
    <property type="entry name" value="Subtilisin-like"/>
    <property type="match status" value="1"/>
</dbReference>
<dbReference type="AlphaFoldDB" id="A0A284VJS0"/>
<dbReference type="EMBL" id="FZMP01000024">
    <property type="protein sequence ID" value="SNQ59503.1"/>
    <property type="molecule type" value="Genomic_DNA"/>
</dbReference>
<reference evidence="5" key="1">
    <citation type="submission" date="2017-06" db="EMBL/GenBank/DDBJ databases">
        <authorList>
            <person name="Cremers G."/>
        </authorList>
    </citation>
    <scope>NUCLEOTIDE SEQUENCE [LARGE SCALE GENOMIC DNA]</scope>
</reference>
<dbReference type="PROSITE" id="PS51892">
    <property type="entry name" value="SUBTILASE"/>
    <property type="match status" value="1"/>
</dbReference>
<dbReference type="InterPro" id="IPR036852">
    <property type="entry name" value="Peptidase_S8/S53_dom_sf"/>
</dbReference>
<evidence type="ECO:0000313" key="5">
    <source>
        <dbReference type="Proteomes" id="UP000218615"/>
    </source>
</evidence>
<dbReference type="GO" id="GO:0004252">
    <property type="term" value="F:serine-type endopeptidase activity"/>
    <property type="evidence" value="ECO:0007669"/>
    <property type="project" value="InterPro"/>
</dbReference>
<gene>
    <name evidence="4" type="ORF">MNV_120070</name>
</gene>
<evidence type="ECO:0000256" key="1">
    <source>
        <dbReference type="ARBA" id="ARBA00022801"/>
    </source>
</evidence>
<name>A0A284VJS0_9EURY</name>
<organism evidence="4 5">
    <name type="scientific">Candidatus Methanoperedens nitratireducens</name>
    <dbReference type="NCBI Taxonomy" id="1392998"/>
    <lineage>
        <taxon>Archaea</taxon>
        <taxon>Methanobacteriati</taxon>
        <taxon>Methanobacteriota</taxon>
        <taxon>Stenosarchaea group</taxon>
        <taxon>Methanomicrobia</taxon>
        <taxon>Methanosarcinales</taxon>
        <taxon>ANME-2 cluster</taxon>
        <taxon>Candidatus Methanoperedentaceae</taxon>
        <taxon>Candidatus Methanoperedens</taxon>
    </lineage>
</organism>
<feature type="domain" description="Peptidase S8/S53" evidence="3">
    <location>
        <begin position="13"/>
        <end position="36"/>
    </location>
</feature>
<comment type="caution">
    <text evidence="2">Lacks conserved residue(s) required for the propagation of feature annotation.</text>
</comment>
<proteinExistence type="inferred from homology"/>
<dbReference type="Pfam" id="PF00082">
    <property type="entry name" value="Peptidase_S8"/>
    <property type="match status" value="1"/>
</dbReference>
<evidence type="ECO:0000256" key="2">
    <source>
        <dbReference type="PROSITE-ProRule" id="PRU01240"/>
    </source>
</evidence>
<dbReference type="GO" id="GO:0006508">
    <property type="term" value="P:proteolysis"/>
    <property type="evidence" value="ECO:0007669"/>
    <property type="project" value="InterPro"/>
</dbReference>
<evidence type="ECO:0000259" key="3">
    <source>
        <dbReference type="Pfam" id="PF00082"/>
    </source>
</evidence>
<dbReference type="InterPro" id="IPR000209">
    <property type="entry name" value="Peptidase_S8/S53_dom"/>
</dbReference>
<dbReference type="InterPro" id="IPR023827">
    <property type="entry name" value="Peptidase_S8_Asp-AS"/>
</dbReference>
<comment type="similarity">
    <text evidence="2">Belongs to the peptidase S8 family.</text>
</comment>
<accession>A0A284VJS0</accession>
<protein>
    <recommendedName>
        <fullName evidence="3">Peptidase S8/S53 domain-containing protein</fullName>
    </recommendedName>
</protein>
<evidence type="ECO:0000313" key="4">
    <source>
        <dbReference type="EMBL" id="SNQ59503.1"/>
    </source>
</evidence>
<dbReference type="Proteomes" id="UP000218615">
    <property type="component" value="Unassembled WGS sequence"/>
</dbReference>
<sequence length="38" mass="4246">MEAKMVHNQSINGPGVKIAVLDTGIDYNHEDLKDNYSK</sequence>
<dbReference type="STRING" id="1392998.ANME2D_00667"/>
<keyword evidence="1" id="KW-0378">Hydrolase</keyword>
<dbReference type="Gene3D" id="3.40.50.200">
    <property type="entry name" value="Peptidase S8/S53 domain"/>
    <property type="match status" value="1"/>
</dbReference>